<dbReference type="InParanoid" id="A7EJ14"/>
<proteinExistence type="predicted"/>
<organism evidence="1 2">
    <name type="scientific">Sclerotinia sclerotiorum (strain ATCC 18683 / 1980 / Ss-1)</name>
    <name type="common">White mold</name>
    <name type="synonym">Whetzelinia sclerotiorum</name>
    <dbReference type="NCBI Taxonomy" id="665079"/>
    <lineage>
        <taxon>Eukaryota</taxon>
        <taxon>Fungi</taxon>
        <taxon>Dikarya</taxon>
        <taxon>Ascomycota</taxon>
        <taxon>Pezizomycotina</taxon>
        <taxon>Leotiomycetes</taxon>
        <taxon>Helotiales</taxon>
        <taxon>Sclerotiniaceae</taxon>
        <taxon>Sclerotinia</taxon>
    </lineage>
</organism>
<evidence type="ECO:0000313" key="1">
    <source>
        <dbReference type="EMBL" id="EDO02830.1"/>
    </source>
</evidence>
<dbReference type="KEGG" id="ssl:SS1G_05307"/>
<dbReference type="GeneID" id="5490043"/>
<accession>A7EJ14</accession>
<protein>
    <submittedName>
        <fullName evidence="1">Uncharacterized protein</fullName>
    </submittedName>
</protein>
<dbReference type="AlphaFoldDB" id="A7EJ14"/>
<keyword evidence="2" id="KW-1185">Reference proteome</keyword>
<gene>
    <name evidence="1" type="ORF">SS1G_05307</name>
</gene>
<evidence type="ECO:0000313" key="2">
    <source>
        <dbReference type="Proteomes" id="UP000001312"/>
    </source>
</evidence>
<dbReference type="Proteomes" id="UP000001312">
    <property type="component" value="Unassembled WGS sequence"/>
</dbReference>
<dbReference type="RefSeq" id="XP_001593879.1">
    <property type="nucleotide sequence ID" value="XM_001593829.1"/>
</dbReference>
<reference evidence="2" key="1">
    <citation type="journal article" date="2011" name="PLoS Genet.">
        <title>Genomic analysis of the necrotrophic fungal pathogens Sclerotinia sclerotiorum and Botrytis cinerea.</title>
        <authorList>
            <person name="Amselem J."/>
            <person name="Cuomo C.A."/>
            <person name="van Kan J.A."/>
            <person name="Viaud M."/>
            <person name="Benito E.P."/>
            <person name="Couloux A."/>
            <person name="Coutinho P.M."/>
            <person name="de Vries R.P."/>
            <person name="Dyer P.S."/>
            <person name="Fillinger S."/>
            <person name="Fournier E."/>
            <person name="Gout L."/>
            <person name="Hahn M."/>
            <person name="Kohn L."/>
            <person name="Lapalu N."/>
            <person name="Plummer K.M."/>
            <person name="Pradier J.M."/>
            <person name="Quevillon E."/>
            <person name="Sharon A."/>
            <person name="Simon A."/>
            <person name="ten Have A."/>
            <person name="Tudzynski B."/>
            <person name="Tudzynski P."/>
            <person name="Wincker P."/>
            <person name="Andrew M."/>
            <person name="Anthouard V."/>
            <person name="Beever R.E."/>
            <person name="Beffa R."/>
            <person name="Benoit I."/>
            <person name="Bouzid O."/>
            <person name="Brault B."/>
            <person name="Chen Z."/>
            <person name="Choquer M."/>
            <person name="Collemare J."/>
            <person name="Cotton P."/>
            <person name="Danchin E.G."/>
            <person name="Da Silva C."/>
            <person name="Gautier A."/>
            <person name="Giraud C."/>
            <person name="Giraud T."/>
            <person name="Gonzalez C."/>
            <person name="Grossetete S."/>
            <person name="Guldener U."/>
            <person name="Henrissat B."/>
            <person name="Howlett B.J."/>
            <person name="Kodira C."/>
            <person name="Kretschmer M."/>
            <person name="Lappartient A."/>
            <person name="Leroch M."/>
            <person name="Levis C."/>
            <person name="Mauceli E."/>
            <person name="Neuveglise C."/>
            <person name="Oeser B."/>
            <person name="Pearson M."/>
            <person name="Poulain J."/>
            <person name="Poussereau N."/>
            <person name="Quesneville H."/>
            <person name="Rascle C."/>
            <person name="Schumacher J."/>
            <person name="Segurens B."/>
            <person name="Sexton A."/>
            <person name="Silva E."/>
            <person name="Sirven C."/>
            <person name="Soanes D.M."/>
            <person name="Talbot N.J."/>
            <person name="Templeton M."/>
            <person name="Yandava C."/>
            <person name="Yarden O."/>
            <person name="Zeng Q."/>
            <person name="Rollins J.A."/>
            <person name="Lebrun M.H."/>
            <person name="Dickman M."/>
        </authorList>
    </citation>
    <scope>NUCLEOTIDE SEQUENCE [LARGE SCALE GENOMIC DNA]</scope>
    <source>
        <strain evidence="2">ATCC 18683 / 1980 / Ss-1</strain>
    </source>
</reference>
<dbReference type="EMBL" id="CH476626">
    <property type="protein sequence ID" value="EDO02830.1"/>
    <property type="molecule type" value="Genomic_DNA"/>
</dbReference>
<sequence>MPVRCIHLTNNPEISRFRKDEKGHCRVVLFDWSLPPKTRRSKVDQSNLTQFQELE</sequence>
<dbReference type="HOGENOM" id="CLU_3033779_0_0_1"/>
<name>A7EJ14_SCLS1</name>